<keyword evidence="8" id="KW-0472">Membrane</keyword>
<dbReference type="EMBL" id="BC108082">
    <property type="protein sequence ID" value="AAI08083.1"/>
    <property type="molecule type" value="mRNA"/>
</dbReference>
<dbReference type="PANTHER" id="PTHR15186">
    <property type="entry name" value="RE48077P"/>
    <property type="match status" value="1"/>
</dbReference>
<dbReference type="OrthoDB" id="8785277at2759"/>
<proteinExistence type="evidence at transcript level"/>
<feature type="region of interest" description="Disordered" evidence="9">
    <location>
        <begin position="49"/>
        <end position="70"/>
    </location>
</feature>
<reference evidence="10" key="1">
    <citation type="submission" date="2005-10" db="EMBL/GenBank/DDBJ databases">
        <authorList>
            <consortium name="NIH - Zebrafish Gene Collection (ZGC) project"/>
        </authorList>
    </citation>
    <scope>NUCLEOTIDE SEQUENCE [LARGE SCALE MRNA]</scope>
    <source>
        <tissue evidence="10">Olfactory epithelium</tissue>
    </source>
</reference>
<evidence type="ECO:0000256" key="5">
    <source>
        <dbReference type="ARBA" id="ARBA00022703"/>
    </source>
</evidence>
<keyword evidence="4" id="KW-0812">Transmembrane</keyword>
<evidence type="ECO:0000256" key="7">
    <source>
        <dbReference type="ARBA" id="ARBA00023128"/>
    </source>
</evidence>
<evidence type="ECO:0000256" key="6">
    <source>
        <dbReference type="ARBA" id="ARBA00022989"/>
    </source>
</evidence>
<sequence length="179" mass="20000">MSAQKVIPKEESLHDSWVELHFDSSNVSEHGEDTPALSDIMDLEKMLLEAQRESSSSSRTSSHCSSPRRVQTPPLINTAVFNTHTIAQGEVVLESKQEAEAVARISDWSSRPENIPPTAFIIKRPKRNRICNTNTDKDDKEIDRDLLKLLLPSLVLTHILMLGLGICIGRRLSTQCSTI</sequence>
<dbReference type="GeneID" id="568155"/>
<dbReference type="Pfam" id="PF06553">
    <property type="entry name" value="BNIP3"/>
    <property type="match status" value="1"/>
</dbReference>
<evidence type="ECO:0000256" key="1">
    <source>
        <dbReference type="ARBA" id="ARBA00004167"/>
    </source>
</evidence>
<dbReference type="GO" id="GO:0006915">
    <property type="term" value="P:apoptotic process"/>
    <property type="evidence" value="ECO:0007669"/>
    <property type="project" value="UniProtKB-KW"/>
</dbReference>
<evidence type="ECO:0000256" key="9">
    <source>
        <dbReference type="SAM" id="MobiDB-lite"/>
    </source>
</evidence>
<comment type="similarity">
    <text evidence="3">Belongs to the NIP3 family.</text>
</comment>
<evidence type="ECO:0000256" key="2">
    <source>
        <dbReference type="ARBA" id="ARBA00004325"/>
    </source>
</evidence>
<feature type="compositionally biased region" description="Low complexity" evidence="9">
    <location>
        <begin position="53"/>
        <end position="69"/>
    </location>
</feature>
<evidence type="ECO:0000256" key="8">
    <source>
        <dbReference type="ARBA" id="ARBA00023136"/>
    </source>
</evidence>
<keyword evidence="7" id="KW-0496">Mitochondrion</keyword>
<gene>
    <name evidence="11" type="primary">bnip4</name>
    <name evidence="10" type="synonym">zgc:123120</name>
</gene>
<evidence type="ECO:0000256" key="3">
    <source>
        <dbReference type="ARBA" id="ARBA00007710"/>
    </source>
</evidence>
<dbReference type="CTD" id="568155"/>
<keyword evidence="5" id="KW-0053">Apoptosis</keyword>
<organism evidence="10">
    <name type="scientific">Danio rerio</name>
    <name type="common">Zebrafish</name>
    <name type="synonym">Brachydanio rerio</name>
    <dbReference type="NCBI Taxonomy" id="7955"/>
    <lineage>
        <taxon>Eukaryota</taxon>
        <taxon>Metazoa</taxon>
        <taxon>Chordata</taxon>
        <taxon>Craniata</taxon>
        <taxon>Vertebrata</taxon>
        <taxon>Euteleostomi</taxon>
        <taxon>Actinopterygii</taxon>
        <taxon>Neopterygii</taxon>
        <taxon>Teleostei</taxon>
        <taxon>Ostariophysi</taxon>
        <taxon>Cypriniformes</taxon>
        <taxon>Danionidae</taxon>
        <taxon>Danioninae</taxon>
        <taxon>Danio</taxon>
    </lineage>
</organism>
<name>Q32PK3_DANRE</name>
<dbReference type="AlphaFoldDB" id="Q32PK3"/>
<evidence type="ECO:0000313" key="10">
    <source>
        <dbReference type="EMBL" id="AAI08083.1"/>
    </source>
</evidence>
<keyword evidence="6" id="KW-1133">Transmembrane helix</keyword>
<evidence type="ECO:0000313" key="11">
    <source>
        <dbReference type="ZFIN" id="ZDB-GENE-051113-212"/>
    </source>
</evidence>
<dbReference type="GO" id="GO:0031966">
    <property type="term" value="C:mitochondrial membrane"/>
    <property type="evidence" value="ECO:0007669"/>
    <property type="project" value="UniProtKB-SubCell"/>
</dbReference>
<dbReference type="InterPro" id="IPR010548">
    <property type="entry name" value="BNIP3"/>
</dbReference>
<dbReference type="PhylomeDB" id="Q32PK3"/>
<accession>Q32PK3</accession>
<dbReference type="KEGG" id="dre:568155"/>
<dbReference type="AGR" id="ZFIN:ZDB-GENE-051113-212"/>
<dbReference type="RefSeq" id="NP_997858.2">
    <property type="nucleotide sequence ID" value="NM_212693.2"/>
</dbReference>
<evidence type="ECO:0000256" key="4">
    <source>
        <dbReference type="ARBA" id="ARBA00022692"/>
    </source>
</evidence>
<comment type="subcellular location">
    <subcellularLocation>
        <location evidence="1">Membrane</location>
        <topology evidence="1">Single-pass membrane protein</topology>
    </subcellularLocation>
    <subcellularLocation>
        <location evidence="2">Mitochondrion membrane</location>
    </subcellularLocation>
</comment>
<dbReference type="GO" id="GO:0043065">
    <property type="term" value="P:positive regulation of apoptotic process"/>
    <property type="evidence" value="ECO:0007669"/>
    <property type="project" value="InterPro"/>
</dbReference>
<protein>
    <submittedName>
        <fullName evidence="10">Zgc:123120</fullName>
    </submittedName>
</protein>
<dbReference type="Gene3D" id="6.10.250.1020">
    <property type="match status" value="1"/>
</dbReference>
<dbReference type="GO" id="GO:0042802">
    <property type="term" value="F:identical protein binding"/>
    <property type="evidence" value="ECO:0007669"/>
    <property type="project" value="UniProtKB-ARBA"/>
</dbReference>
<dbReference type="ZFIN" id="ZDB-GENE-051113-212">
    <property type="gene designation" value="bnip4"/>
</dbReference>
<dbReference type="PANTHER" id="PTHR15186:SF4">
    <property type="entry name" value="BCL2_ADENOVIRUS E1B 19 KDA PROTEIN-INTERACTING PROTEIN 3"/>
    <property type="match status" value="1"/>
</dbReference>